<keyword evidence="3" id="KW-1185">Reference proteome</keyword>
<dbReference type="Proteomes" id="UP000594638">
    <property type="component" value="Unassembled WGS sequence"/>
</dbReference>
<evidence type="ECO:0000313" key="2">
    <source>
        <dbReference type="EMBL" id="CAA3002497.1"/>
    </source>
</evidence>
<gene>
    <name evidence="2" type="ORF">OLEA9_A030885</name>
</gene>
<comment type="caution">
    <text evidence="2">The sequence shown here is derived from an EMBL/GenBank/DDBJ whole genome shotgun (WGS) entry which is preliminary data.</text>
</comment>
<dbReference type="AlphaFoldDB" id="A0A8S0TBX9"/>
<reference evidence="2 3" key="1">
    <citation type="submission" date="2019-12" db="EMBL/GenBank/DDBJ databases">
        <authorList>
            <person name="Alioto T."/>
            <person name="Alioto T."/>
            <person name="Gomez Garrido J."/>
        </authorList>
    </citation>
    <scope>NUCLEOTIDE SEQUENCE [LARGE SCALE GENOMIC DNA]</scope>
</reference>
<feature type="compositionally biased region" description="Polar residues" evidence="1">
    <location>
        <begin position="1"/>
        <end position="20"/>
    </location>
</feature>
<feature type="non-terminal residue" evidence="2">
    <location>
        <position position="1"/>
    </location>
</feature>
<feature type="region of interest" description="Disordered" evidence="1">
    <location>
        <begin position="1"/>
        <end position="25"/>
    </location>
</feature>
<protein>
    <submittedName>
        <fullName evidence="2">Uncharacterized protein</fullName>
    </submittedName>
</protein>
<dbReference type="Gramene" id="OE9A030885T1">
    <property type="protein sequence ID" value="OE9A030885C1"/>
    <property type="gene ID" value="OE9A030885"/>
</dbReference>
<dbReference type="EMBL" id="CACTIH010005844">
    <property type="protein sequence ID" value="CAA3002497.1"/>
    <property type="molecule type" value="Genomic_DNA"/>
</dbReference>
<evidence type="ECO:0000256" key="1">
    <source>
        <dbReference type="SAM" id="MobiDB-lite"/>
    </source>
</evidence>
<proteinExistence type="predicted"/>
<name>A0A8S0TBX9_OLEEU</name>
<evidence type="ECO:0000313" key="3">
    <source>
        <dbReference type="Proteomes" id="UP000594638"/>
    </source>
</evidence>
<accession>A0A8S0TBX9</accession>
<sequence length="91" mass="9770">ASTPLDSASTHPSETSTKAPSNIKKHISPSNALALKLMSPPARPTKASKLDHSISQWTFTRFNQESQIGTISFIVEPPSGTLGHSNNFPRS</sequence>
<organism evidence="2 3">
    <name type="scientific">Olea europaea subsp. europaea</name>
    <dbReference type="NCBI Taxonomy" id="158383"/>
    <lineage>
        <taxon>Eukaryota</taxon>
        <taxon>Viridiplantae</taxon>
        <taxon>Streptophyta</taxon>
        <taxon>Embryophyta</taxon>
        <taxon>Tracheophyta</taxon>
        <taxon>Spermatophyta</taxon>
        <taxon>Magnoliopsida</taxon>
        <taxon>eudicotyledons</taxon>
        <taxon>Gunneridae</taxon>
        <taxon>Pentapetalae</taxon>
        <taxon>asterids</taxon>
        <taxon>lamiids</taxon>
        <taxon>Lamiales</taxon>
        <taxon>Oleaceae</taxon>
        <taxon>Oleeae</taxon>
        <taxon>Olea</taxon>
    </lineage>
</organism>